<dbReference type="PATRIC" id="fig|1409788.3.peg.3389"/>
<feature type="transmembrane region" description="Helical" evidence="1">
    <location>
        <begin position="284"/>
        <end position="300"/>
    </location>
</feature>
<dbReference type="Gene3D" id="1.10.3730.20">
    <property type="match status" value="1"/>
</dbReference>
<feature type="transmembrane region" description="Helical" evidence="1">
    <location>
        <begin position="103"/>
        <end position="123"/>
    </location>
</feature>
<organism evidence="3 4">
    <name type="scientific">Sunxiuqinia dokdonensis</name>
    <dbReference type="NCBI Taxonomy" id="1409788"/>
    <lineage>
        <taxon>Bacteria</taxon>
        <taxon>Pseudomonadati</taxon>
        <taxon>Bacteroidota</taxon>
        <taxon>Bacteroidia</taxon>
        <taxon>Marinilabiliales</taxon>
        <taxon>Prolixibacteraceae</taxon>
        <taxon>Sunxiuqinia</taxon>
    </lineage>
</organism>
<evidence type="ECO:0000313" key="4">
    <source>
        <dbReference type="Proteomes" id="UP000036958"/>
    </source>
</evidence>
<feature type="transmembrane region" description="Helical" evidence="1">
    <location>
        <begin position="224"/>
        <end position="245"/>
    </location>
</feature>
<dbReference type="EMBL" id="LGIA01000176">
    <property type="protein sequence ID" value="KOH43810.1"/>
    <property type="molecule type" value="Genomic_DNA"/>
</dbReference>
<protein>
    <recommendedName>
        <fullName evidence="2">EamA domain-containing protein</fullName>
    </recommendedName>
</protein>
<sequence>MDMWVLLALLSAFLLGIYDVFKKLSVNGNAVFPVLLISAMTGALLFVPPTVGSWLFPAFFQSIHLYVPPITAHEHGLIFLKTMLVVSSWILGFTALKNLPITIVTPIRATGPIWTLIGAILIFHESLNLLQWLGVVTTLVFFYLLSTAGKLEGIHFGRNIWIFLIIGATLLGASSGLYDKYIIRKIDRLAVQAWFSFYQVVVMLPVLVAVRWSRPKSKRIPFEWRWSIPAIGVFLLLADFAYFYALSYEDSMISIISALRRGGVVIAFVTGAFLFREHNIRQKGLYLLGILVGILLISLGS</sequence>
<dbReference type="Pfam" id="PF00892">
    <property type="entry name" value="EamA"/>
    <property type="match status" value="2"/>
</dbReference>
<evidence type="ECO:0000313" key="3">
    <source>
        <dbReference type="EMBL" id="KOH43810.1"/>
    </source>
</evidence>
<name>A0A0L8V5P4_9BACT</name>
<feature type="transmembrane region" description="Helical" evidence="1">
    <location>
        <begin position="160"/>
        <end position="178"/>
    </location>
</feature>
<feature type="domain" description="EamA" evidence="2">
    <location>
        <begin position="160"/>
        <end position="298"/>
    </location>
</feature>
<dbReference type="PANTHER" id="PTHR22911">
    <property type="entry name" value="ACYL-MALONYL CONDENSING ENZYME-RELATED"/>
    <property type="match status" value="1"/>
</dbReference>
<dbReference type="STRING" id="1409788.NC99_33060"/>
<dbReference type="SUPFAM" id="SSF103481">
    <property type="entry name" value="Multidrug resistance efflux transporter EmrE"/>
    <property type="match status" value="2"/>
</dbReference>
<evidence type="ECO:0000256" key="1">
    <source>
        <dbReference type="SAM" id="Phobius"/>
    </source>
</evidence>
<keyword evidence="1" id="KW-0812">Transmembrane</keyword>
<feature type="domain" description="EamA" evidence="2">
    <location>
        <begin position="3"/>
        <end position="146"/>
    </location>
</feature>
<gene>
    <name evidence="3" type="ORF">NC99_33060</name>
</gene>
<proteinExistence type="predicted"/>
<comment type="caution">
    <text evidence="3">The sequence shown here is derived from an EMBL/GenBank/DDBJ whole genome shotgun (WGS) entry which is preliminary data.</text>
</comment>
<dbReference type="AlphaFoldDB" id="A0A0L8V5P4"/>
<accession>A0A0L8V5P4</accession>
<keyword evidence="1" id="KW-1133">Transmembrane helix</keyword>
<feature type="transmembrane region" description="Helical" evidence="1">
    <location>
        <begin position="78"/>
        <end position="96"/>
    </location>
</feature>
<evidence type="ECO:0000259" key="2">
    <source>
        <dbReference type="Pfam" id="PF00892"/>
    </source>
</evidence>
<dbReference type="GO" id="GO:0016020">
    <property type="term" value="C:membrane"/>
    <property type="evidence" value="ECO:0007669"/>
    <property type="project" value="InterPro"/>
</dbReference>
<feature type="transmembrane region" description="Helical" evidence="1">
    <location>
        <begin position="190"/>
        <end position="212"/>
    </location>
</feature>
<dbReference type="InterPro" id="IPR000620">
    <property type="entry name" value="EamA_dom"/>
</dbReference>
<feature type="transmembrane region" description="Helical" evidence="1">
    <location>
        <begin position="251"/>
        <end position="275"/>
    </location>
</feature>
<dbReference type="InterPro" id="IPR037185">
    <property type="entry name" value="EmrE-like"/>
</dbReference>
<dbReference type="PANTHER" id="PTHR22911:SF137">
    <property type="entry name" value="SOLUTE CARRIER FAMILY 35 MEMBER G2-RELATED"/>
    <property type="match status" value="1"/>
</dbReference>
<feature type="transmembrane region" description="Helical" evidence="1">
    <location>
        <begin position="129"/>
        <end position="148"/>
    </location>
</feature>
<dbReference type="Proteomes" id="UP000036958">
    <property type="component" value="Unassembled WGS sequence"/>
</dbReference>
<keyword evidence="4" id="KW-1185">Reference proteome</keyword>
<keyword evidence="1" id="KW-0472">Membrane</keyword>
<feature type="transmembrane region" description="Helical" evidence="1">
    <location>
        <begin position="29"/>
        <end position="47"/>
    </location>
</feature>
<reference evidence="4" key="1">
    <citation type="submission" date="2015-07" db="EMBL/GenBank/DDBJ databases">
        <title>Genome sequencing of Sunxiuqinia dokdonensis strain SK.</title>
        <authorList>
            <person name="Ahn S."/>
            <person name="Kim B.-C."/>
        </authorList>
    </citation>
    <scope>NUCLEOTIDE SEQUENCE [LARGE SCALE GENOMIC DNA]</scope>
    <source>
        <strain evidence="4">SK</strain>
    </source>
</reference>